<reference evidence="6 7" key="1">
    <citation type="submission" date="2020-03" db="EMBL/GenBank/DDBJ databases">
        <title>Whole genome shotgun sequence of Phytohabitans suffuscus NBRC 105367.</title>
        <authorList>
            <person name="Komaki H."/>
            <person name="Tamura T."/>
        </authorList>
    </citation>
    <scope>NUCLEOTIDE SEQUENCE [LARGE SCALE GENOMIC DNA]</scope>
    <source>
        <strain evidence="6 7">NBRC 105367</strain>
    </source>
</reference>
<dbReference type="Proteomes" id="UP000503011">
    <property type="component" value="Chromosome"/>
</dbReference>
<dbReference type="PANTHER" id="PTHR43400:SF10">
    <property type="entry name" value="3-OXOSTEROID 1-DEHYDROGENASE"/>
    <property type="match status" value="1"/>
</dbReference>
<sequence length="496" mass="51854">MTSARRGAEFDVVVIGFGAAGAAAAIVAHDAGARVAVIERGDVGGGHTRESGGSLRKIDDAVAATAYFETLAGAGELLPLYRSFAEEANGCLAWLAGLGAQLVEVHGEWIAGYPRALRRLYPGAPLPAGIGPRVRVAPASGQTAAEALWTVLESAVRSRDITVRYRTPARQLLVDPDSGRVDGVRVANRAGRTSVLRARHGVVLACGGWAGDPGLLQDYIGTTLPMLSSVSSNVGDGIRMGESVGAAFRHMSALAVVLGYRLEDGQHALQHVMRAPGFVYVDRTGERFVDETGIDFHLLPLAFMQFDHARATYPHLPAYVVFDDVTRRAGPIVNLALRATQRCGWSEDNSSEVRSGLISSAPTVPGLAAALGLPARRLAETVEAYNAAVRSGNDPFGRSAEHMAPIGTPPYYGIRLEPALVNTQGGPVRDEHGRVLRPAGEPVPGLFSAGELGSMWATLYPGAGNLTEALITGRIAGRSATAGVPVAAADATKGAP</sequence>
<dbReference type="InterPro" id="IPR050315">
    <property type="entry name" value="FAD-oxidoreductase_2"/>
</dbReference>
<dbReference type="PANTHER" id="PTHR43400">
    <property type="entry name" value="FUMARATE REDUCTASE"/>
    <property type="match status" value="1"/>
</dbReference>
<dbReference type="GO" id="GO:0008202">
    <property type="term" value="P:steroid metabolic process"/>
    <property type="evidence" value="ECO:0007669"/>
    <property type="project" value="UniProtKB-ARBA"/>
</dbReference>
<dbReference type="InterPro" id="IPR027477">
    <property type="entry name" value="Succ_DH/fumarate_Rdtase_cat_sf"/>
</dbReference>
<dbReference type="InterPro" id="IPR003953">
    <property type="entry name" value="FAD-dep_OxRdtase_2_FAD-bd"/>
</dbReference>
<gene>
    <name evidence="6" type="ORF">Psuf_093840</name>
</gene>
<accession>A0A6F8Z1U6</accession>
<protein>
    <submittedName>
        <fullName evidence="6">FAD-binding dehydrogenase</fullName>
    </submittedName>
</protein>
<dbReference type="InterPro" id="IPR036188">
    <property type="entry name" value="FAD/NAD-bd_sf"/>
</dbReference>
<feature type="domain" description="FAD-dependent oxidoreductase 2 FAD-binding" evidence="5">
    <location>
        <begin position="11"/>
        <end position="465"/>
    </location>
</feature>
<evidence type="ECO:0000256" key="2">
    <source>
        <dbReference type="ARBA" id="ARBA00022630"/>
    </source>
</evidence>
<evidence type="ECO:0000256" key="3">
    <source>
        <dbReference type="ARBA" id="ARBA00022827"/>
    </source>
</evidence>
<name>A0A6F8Z1U6_9ACTN</name>
<evidence type="ECO:0000313" key="7">
    <source>
        <dbReference type="Proteomes" id="UP000503011"/>
    </source>
</evidence>
<dbReference type="Gene3D" id="3.90.700.10">
    <property type="entry name" value="Succinate dehydrogenase/fumarate reductase flavoprotein, catalytic domain"/>
    <property type="match status" value="1"/>
</dbReference>
<evidence type="ECO:0000259" key="5">
    <source>
        <dbReference type="Pfam" id="PF00890"/>
    </source>
</evidence>
<dbReference type="AlphaFoldDB" id="A0A6F8Z1U6"/>
<reference evidence="6 7" key="2">
    <citation type="submission" date="2020-03" db="EMBL/GenBank/DDBJ databases">
        <authorList>
            <person name="Ichikawa N."/>
            <person name="Kimura A."/>
            <person name="Kitahashi Y."/>
            <person name="Uohara A."/>
        </authorList>
    </citation>
    <scope>NUCLEOTIDE SEQUENCE [LARGE SCALE GENOMIC DNA]</scope>
    <source>
        <strain evidence="6 7">NBRC 105367</strain>
    </source>
</reference>
<dbReference type="GO" id="GO:0033765">
    <property type="term" value="F:steroid dehydrogenase activity, acting on the CH-CH group of donors"/>
    <property type="evidence" value="ECO:0007669"/>
    <property type="project" value="UniProtKB-ARBA"/>
</dbReference>
<dbReference type="SUPFAM" id="SSF51905">
    <property type="entry name" value="FAD/NAD(P)-binding domain"/>
    <property type="match status" value="1"/>
</dbReference>
<proteinExistence type="predicted"/>
<evidence type="ECO:0000256" key="4">
    <source>
        <dbReference type="ARBA" id="ARBA00023002"/>
    </source>
</evidence>
<dbReference type="RefSeq" id="WP_173165803.1">
    <property type="nucleotide sequence ID" value="NZ_AP022871.1"/>
</dbReference>
<dbReference type="Pfam" id="PF00890">
    <property type="entry name" value="FAD_binding_2"/>
    <property type="match status" value="1"/>
</dbReference>
<keyword evidence="7" id="KW-1185">Reference proteome</keyword>
<evidence type="ECO:0000313" key="6">
    <source>
        <dbReference type="EMBL" id="BCB92071.1"/>
    </source>
</evidence>
<dbReference type="KEGG" id="psuu:Psuf_093840"/>
<keyword evidence="2" id="KW-0285">Flavoprotein</keyword>
<dbReference type="Gene3D" id="3.50.50.60">
    <property type="entry name" value="FAD/NAD(P)-binding domain"/>
    <property type="match status" value="1"/>
</dbReference>
<evidence type="ECO:0000256" key="1">
    <source>
        <dbReference type="ARBA" id="ARBA00001974"/>
    </source>
</evidence>
<keyword evidence="3" id="KW-0274">FAD</keyword>
<keyword evidence="4" id="KW-0560">Oxidoreductase</keyword>
<comment type="cofactor">
    <cofactor evidence="1">
        <name>FAD</name>
        <dbReference type="ChEBI" id="CHEBI:57692"/>
    </cofactor>
</comment>
<organism evidence="6 7">
    <name type="scientific">Phytohabitans suffuscus</name>
    <dbReference type="NCBI Taxonomy" id="624315"/>
    <lineage>
        <taxon>Bacteria</taxon>
        <taxon>Bacillati</taxon>
        <taxon>Actinomycetota</taxon>
        <taxon>Actinomycetes</taxon>
        <taxon>Micromonosporales</taxon>
        <taxon>Micromonosporaceae</taxon>
    </lineage>
</organism>
<dbReference type="EMBL" id="AP022871">
    <property type="protein sequence ID" value="BCB92071.1"/>
    <property type="molecule type" value="Genomic_DNA"/>
</dbReference>
<dbReference type="SUPFAM" id="SSF56425">
    <property type="entry name" value="Succinate dehydrogenase/fumarate reductase flavoprotein, catalytic domain"/>
    <property type="match status" value="1"/>
</dbReference>